<keyword evidence="2" id="KW-0812">Transmembrane</keyword>
<comment type="caution">
    <text evidence="3">The sequence shown here is derived from an EMBL/GenBank/DDBJ whole genome shotgun (WGS) entry which is preliminary data.</text>
</comment>
<organism evidence="3 4">
    <name type="scientific">Genlisea aurea</name>
    <dbReference type="NCBI Taxonomy" id="192259"/>
    <lineage>
        <taxon>Eukaryota</taxon>
        <taxon>Viridiplantae</taxon>
        <taxon>Streptophyta</taxon>
        <taxon>Embryophyta</taxon>
        <taxon>Tracheophyta</taxon>
        <taxon>Spermatophyta</taxon>
        <taxon>Magnoliopsida</taxon>
        <taxon>eudicotyledons</taxon>
        <taxon>Gunneridae</taxon>
        <taxon>Pentapetalae</taxon>
        <taxon>asterids</taxon>
        <taxon>lamiids</taxon>
        <taxon>Lamiales</taxon>
        <taxon>Lentibulariaceae</taxon>
        <taxon>Genlisea</taxon>
    </lineage>
</organism>
<keyword evidence="2" id="KW-0472">Membrane</keyword>
<keyword evidence="2" id="KW-1133">Transmembrane helix</keyword>
<proteinExistence type="predicted"/>
<feature type="transmembrane region" description="Helical" evidence="2">
    <location>
        <begin position="12"/>
        <end position="28"/>
    </location>
</feature>
<dbReference type="PANTHER" id="PTHR36595">
    <property type="entry name" value="TRANSMEMBRANE PROTEIN"/>
    <property type="match status" value="1"/>
</dbReference>
<feature type="compositionally biased region" description="Acidic residues" evidence="1">
    <location>
        <begin position="78"/>
        <end position="97"/>
    </location>
</feature>
<evidence type="ECO:0000313" key="4">
    <source>
        <dbReference type="Proteomes" id="UP000015453"/>
    </source>
</evidence>
<feature type="compositionally biased region" description="Acidic residues" evidence="1">
    <location>
        <begin position="104"/>
        <end position="119"/>
    </location>
</feature>
<keyword evidence="4" id="KW-1185">Reference proteome</keyword>
<reference evidence="3 4" key="1">
    <citation type="journal article" date="2013" name="BMC Genomics">
        <title>The miniature genome of a carnivorous plant Genlisea aurea contains a low number of genes and short non-coding sequences.</title>
        <authorList>
            <person name="Leushkin E.V."/>
            <person name="Sutormin R.A."/>
            <person name="Nabieva E.R."/>
            <person name="Penin A.A."/>
            <person name="Kondrashov A.S."/>
            <person name="Logacheva M.D."/>
        </authorList>
    </citation>
    <scope>NUCLEOTIDE SEQUENCE [LARGE SCALE GENOMIC DNA]</scope>
</reference>
<dbReference type="EMBL" id="AUSU01000263">
    <property type="protein sequence ID" value="EPS73885.1"/>
    <property type="molecule type" value="Genomic_DNA"/>
</dbReference>
<gene>
    <name evidence="3" type="ORF">M569_00880</name>
</gene>
<protein>
    <submittedName>
        <fullName evidence="3">Uncharacterized protein</fullName>
    </submittedName>
</protein>
<feature type="region of interest" description="Disordered" evidence="1">
    <location>
        <begin position="73"/>
        <end position="121"/>
    </location>
</feature>
<dbReference type="Proteomes" id="UP000015453">
    <property type="component" value="Unassembled WGS sequence"/>
</dbReference>
<sequence length="150" mass="16250">MELMGLATPDSLTVFCFCLVIIAVLVAGSTKPSSLRFDDVGCDVFSCSGEESFRISDDVSSPVEKEATCSIAAAEQEKGEEEDGDATAAAAEEEEEASSLILEINEEEEEEEGDDVDDDELRRKVEEFIAKINSGWRAEKLLQATTITTV</sequence>
<evidence type="ECO:0000256" key="1">
    <source>
        <dbReference type="SAM" id="MobiDB-lite"/>
    </source>
</evidence>
<evidence type="ECO:0000313" key="3">
    <source>
        <dbReference type="EMBL" id="EPS73885.1"/>
    </source>
</evidence>
<dbReference type="OrthoDB" id="1110706at2759"/>
<accession>S8D3F6</accession>
<name>S8D3F6_9LAMI</name>
<dbReference type="AlphaFoldDB" id="S8D3F6"/>
<dbReference type="PANTHER" id="PTHR36595:SF1">
    <property type="entry name" value="TRANSMEMBRANE PROTEIN"/>
    <property type="match status" value="1"/>
</dbReference>
<evidence type="ECO:0000256" key="2">
    <source>
        <dbReference type="SAM" id="Phobius"/>
    </source>
</evidence>